<feature type="transmembrane region" description="Helical" evidence="1">
    <location>
        <begin position="286"/>
        <end position="305"/>
    </location>
</feature>
<dbReference type="SMART" id="SM00409">
    <property type="entry name" value="IG"/>
    <property type="match status" value="2"/>
</dbReference>
<feature type="signal peptide" evidence="2">
    <location>
        <begin position="1"/>
        <end position="24"/>
    </location>
</feature>
<evidence type="ECO:0000313" key="4">
    <source>
        <dbReference type="Ensembl" id="ENSENLP00000002349.1"/>
    </source>
</evidence>
<accession>A0A665SZE6</accession>
<evidence type="ECO:0000259" key="3">
    <source>
        <dbReference type="SMART" id="SM00409"/>
    </source>
</evidence>
<keyword evidence="1" id="KW-1133">Transmembrane helix</keyword>
<sequence>MLFLDRMMLLGLIGLLSIVGSSKGQDWNIFIPRQINATLGSTVIVKCHFTYPVKYLENDVQVYWKTEGAKIDTTDKDKNPFVYHPNETYMLEEYRGRIVSTNLPKWKMTDEYKKRTQLLGDLKTRNCSMLLDAVRMTDVGPFYFRIEMPQYRSFSYTKKTVTLNVTSHPQSPSLSVRLTDKVTASCSVSHSCPSFPPKFTWSRSGVITHRSKRLNDWKWETVSALTFKPLPADFRMPLNCTVQYRGGNHLIFAFVQTAVSVYIMISELSLSLKKYRTHRCTLNSPQMAVCPVTLTLTLISVIFILNHLLSHIWHADQIAIISVRKTTDKTTEFQTLNVINIVPV</sequence>
<evidence type="ECO:0000313" key="5">
    <source>
        <dbReference type="Proteomes" id="UP000472264"/>
    </source>
</evidence>
<keyword evidence="1" id="KW-0472">Membrane</keyword>
<keyword evidence="5" id="KW-1185">Reference proteome</keyword>
<keyword evidence="1" id="KW-0812">Transmembrane</keyword>
<dbReference type="SUPFAM" id="SSF48726">
    <property type="entry name" value="Immunoglobulin"/>
    <property type="match status" value="2"/>
</dbReference>
<dbReference type="InterPro" id="IPR003599">
    <property type="entry name" value="Ig_sub"/>
</dbReference>
<organism evidence="4 5">
    <name type="scientific">Echeneis naucrates</name>
    <name type="common">Live sharksucker</name>
    <dbReference type="NCBI Taxonomy" id="173247"/>
    <lineage>
        <taxon>Eukaryota</taxon>
        <taxon>Metazoa</taxon>
        <taxon>Chordata</taxon>
        <taxon>Craniata</taxon>
        <taxon>Vertebrata</taxon>
        <taxon>Euteleostomi</taxon>
        <taxon>Actinopterygii</taxon>
        <taxon>Neopterygii</taxon>
        <taxon>Teleostei</taxon>
        <taxon>Neoteleostei</taxon>
        <taxon>Acanthomorphata</taxon>
        <taxon>Carangaria</taxon>
        <taxon>Carangiformes</taxon>
        <taxon>Echeneidae</taxon>
        <taxon>Echeneis</taxon>
    </lineage>
</organism>
<reference evidence="4" key="2">
    <citation type="submission" date="2025-08" db="UniProtKB">
        <authorList>
            <consortium name="Ensembl"/>
        </authorList>
    </citation>
    <scope>IDENTIFICATION</scope>
</reference>
<dbReference type="Ensembl" id="ENSENLT00000002524.1">
    <property type="protein sequence ID" value="ENSENLP00000002349.1"/>
    <property type="gene ID" value="ENSENLG00000001218.1"/>
</dbReference>
<dbReference type="InterPro" id="IPR013783">
    <property type="entry name" value="Ig-like_fold"/>
</dbReference>
<feature type="transmembrane region" description="Helical" evidence="1">
    <location>
        <begin position="246"/>
        <end position="265"/>
    </location>
</feature>
<feature type="chain" id="PRO_5025486427" description="Immunoglobulin domain-containing protein" evidence="2">
    <location>
        <begin position="25"/>
        <end position="344"/>
    </location>
</feature>
<feature type="domain" description="Immunoglobulin" evidence="3">
    <location>
        <begin position="32"/>
        <end position="166"/>
    </location>
</feature>
<protein>
    <recommendedName>
        <fullName evidence="3">Immunoglobulin domain-containing protein</fullName>
    </recommendedName>
</protein>
<reference evidence="4" key="1">
    <citation type="submission" date="2021-04" db="EMBL/GenBank/DDBJ databases">
        <authorList>
            <consortium name="Wellcome Sanger Institute Data Sharing"/>
        </authorList>
    </citation>
    <scope>NUCLEOTIDE SEQUENCE [LARGE SCALE GENOMIC DNA]</scope>
</reference>
<dbReference type="Gene3D" id="2.60.40.10">
    <property type="entry name" value="Immunoglobulins"/>
    <property type="match status" value="2"/>
</dbReference>
<name>A0A665SZE6_ECHNA</name>
<dbReference type="InterPro" id="IPR036179">
    <property type="entry name" value="Ig-like_dom_sf"/>
</dbReference>
<dbReference type="AlphaFoldDB" id="A0A665SZE6"/>
<keyword evidence="2" id="KW-0732">Signal</keyword>
<proteinExistence type="predicted"/>
<dbReference type="InParanoid" id="A0A665SZE6"/>
<dbReference type="Proteomes" id="UP000472264">
    <property type="component" value="Chromosome 6"/>
</dbReference>
<evidence type="ECO:0000256" key="2">
    <source>
        <dbReference type="SAM" id="SignalP"/>
    </source>
</evidence>
<dbReference type="PANTHER" id="PTHR46484">
    <property type="entry name" value="SI:CH211-171H4.5-RELATED"/>
    <property type="match status" value="1"/>
</dbReference>
<dbReference type="PANTHER" id="PTHR46484:SF7">
    <property type="entry name" value="MYELIN-ASSOCIATED GLYCOPROTEIN-LIKE-RELATED"/>
    <property type="match status" value="1"/>
</dbReference>
<evidence type="ECO:0000256" key="1">
    <source>
        <dbReference type="SAM" id="Phobius"/>
    </source>
</evidence>
<reference evidence="4" key="3">
    <citation type="submission" date="2025-09" db="UniProtKB">
        <authorList>
            <consortium name="Ensembl"/>
        </authorList>
    </citation>
    <scope>IDENTIFICATION</scope>
</reference>
<feature type="domain" description="Immunoglobulin" evidence="3">
    <location>
        <begin position="171"/>
        <end position="260"/>
    </location>
</feature>